<accession>A0A2H3B6Y9</accession>
<dbReference type="AlphaFoldDB" id="A0A2H3B6Y9"/>
<organism evidence="1 2">
    <name type="scientific">Armillaria solidipes</name>
    <dbReference type="NCBI Taxonomy" id="1076256"/>
    <lineage>
        <taxon>Eukaryota</taxon>
        <taxon>Fungi</taxon>
        <taxon>Dikarya</taxon>
        <taxon>Basidiomycota</taxon>
        <taxon>Agaricomycotina</taxon>
        <taxon>Agaricomycetes</taxon>
        <taxon>Agaricomycetidae</taxon>
        <taxon>Agaricales</taxon>
        <taxon>Marasmiineae</taxon>
        <taxon>Physalacriaceae</taxon>
        <taxon>Armillaria</taxon>
    </lineage>
</organism>
<name>A0A2H3B6Y9_9AGAR</name>
<gene>
    <name evidence="1" type="ORF">ARMSODRAFT_1027244</name>
</gene>
<dbReference type="EMBL" id="KZ293500">
    <property type="protein sequence ID" value="PBK59613.1"/>
    <property type="molecule type" value="Genomic_DNA"/>
</dbReference>
<proteinExistence type="predicted"/>
<evidence type="ECO:0000313" key="1">
    <source>
        <dbReference type="EMBL" id="PBK59613.1"/>
    </source>
</evidence>
<reference evidence="2" key="1">
    <citation type="journal article" date="2017" name="Nat. Ecol. Evol.">
        <title>Genome expansion and lineage-specific genetic innovations in the forest pathogenic fungi Armillaria.</title>
        <authorList>
            <person name="Sipos G."/>
            <person name="Prasanna A.N."/>
            <person name="Walter M.C."/>
            <person name="O'Connor E."/>
            <person name="Balint B."/>
            <person name="Krizsan K."/>
            <person name="Kiss B."/>
            <person name="Hess J."/>
            <person name="Varga T."/>
            <person name="Slot J."/>
            <person name="Riley R."/>
            <person name="Boka B."/>
            <person name="Rigling D."/>
            <person name="Barry K."/>
            <person name="Lee J."/>
            <person name="Mihaltcheva S."/>
            <person name="LaButti K."/>
            <person name="Lipzen A."/>
            <person name="Waldron R."/>
            <person name="Moloney N.M."/>
            <person name="Sperisen C."/>
            <person name="Kredics L."/>
            <person name="Vagvoelgyi C."/>
            <person name="Patrignani A."/>
            <person name="Fitzpatrick D."/>
            <person name="Nagy I."/>
            <person name="Doyle S."/>
            <person name="Anderson J.B."/>
            <person name="Grigoriev I.V."/>
            <person name="Gueldener U."/>
            <person name="Muensterkoetter M."/>
            <person name="Nagy L.G."/>
        </authorList>
    </citation>
    <scope>NUCLEOTIDE SEQUENCE [LARGE SCALE GENOMIC DNA]</scope>
    <source>
        <strain evidence="2">28-4</strain>
    </source>
</reference>
<keyword evidence="2" id="KW-1185">Reference proteome</keyword>
<sequence>MDTFYDKVKAAELIENLAKERQSQNPDACYLSEVNLNKEWQKQFDFIQRLSPAEWRLVFKSSNETVSETVLVLHGAVCRLDLPPVKARVSPKRAMYLRQGISITGYGSLTFGRAIEAVSSIYTLFSRDIGERNMANVECIGMHQGFQSLSSSNCYLTRRDQADDLAEVLIPPAMDPHRHLEEAAGEKYVYTDDNEIFCYERKIMDSGEREFVDISPSKIQIGDIVEVHMTFMAVPVKDGKKKVISTLRSITLLDGNLTEMVIAAKTNLRLQATTAPRKRGVHDGEMMIDTRCKFSCMKIHEGEEMDSTSLKV</sequence>
<dbReference type="STRING" id="1076256.A0A2H3B6Y9"/>
<evidence type="ECO:0000313" key="2">
    <source>
        <dbReference type="Proteomes" id="UP000218334"/>
    </source>
</evidence>
<dbReference type="Proteomes" id="UP000218334">
    <property type="component" value="Unassembled WGS sequence"/>
</dbReference>
<protein>
    <submittedName>
        <fullName evidence="1">Uncharacterized protein</fullName>
    </submittedName>
</protein>